<dbReference type="EMBL" id="CP115174">
    <property type="protein sequence ID" value="WBO22872.1"/>
    <property type="molecule type" value="Genomic_DNA"/>
</dbReference>
<dbReference type="PANTHER" id="PTHR38590:SF1">
    <property type="entry name" value="BLL0828 PROTEIN"/>
    <property type="match status" value="1"/>
</dbReference>
<dbReference type="PANTHER" id="PTHR38590">
    <property type="entry name" value="BLL0828 PROTEIN"/>
    <property type="match status" value="1"/>
</dbReference>
<dbReference type="InterPro" id="IPR007569">
    <property type="entry name" value="DUF559"/>
</dbReference>
<dbReference type="SUPFAM" id="SSF52980">
    <property type="entry name" value="Restriction endonuclease-like"/>
    <property type="match status" value="1"/>
</dbReference>
<feature type="domain" description="DUF559" evidence="1">
    <location>
        <begin position="10"/>
        <end position="111"/>
    </location>
</feature>
<evidence type="ECO:0000313" key="2">
    <source>
        <dbReference type="EMBL" id="WBO22872.1"/>
    </source>
</evidence>
<dbReference type="CDD" id="cd01038">
    <property type="entry name" value="Endonuclease_DUF559"/>
    <property type="match status" value="1"/>
</dbReference>
<reference evidence="2 3" key="1">
    <citation type="submission" date="2022-12" db="EMBL/GenBank/DDBJ databases">
        <title>Sphingomonas abieness sp. nov., an endophytic bacterium isolated from Abies koreana.</title>
        <authorList>
            <person name="Jiang L."/>
            <person name="Lee J."/>
        </authorList>
    </citation>
    <scope>NUCLEOTIDE SEQUENCE [LARGE SCALE GENOMIC DNA]</scope>
    <source>
        <strain evidence="3">PAMB 00755</strain>
    </source>
</reference>
<dbReference type="Proteomes" id="UP001210865">
    <property type="component" value="Chromosome"/>
</dbReference>
<dbReference type="InterPro" id="IPR011335">
    <property type="entry name" value="Restrct_endonuc-II-like"/>
</dbReference>
<keyword evidence="3" id="KW-1185">Reference proteome</keyword>
<dbReference type="Pfam" id="PF04480">
    <property type="entry name" value="DUF559"/>
    <property type="match status" value="1"/>
</dbReference>
<sequence length="131" mass="14924">MGPVRRQISGHAARLRRDATDCEQRLWRVLRNRGLSGMKFRRQATLGHYIVDFLCIEARLVVELDGGQHRPEADARRTRWIEAEGYRVLRFWNGDVVENLDGVVDAILNDIEKKKTLTQPSPAKAGEGSSQ</sequence>
<gene>
    <name evidence="2" type="ORF">PBT88_01620</name>
</gene>
<dbReference type="InterPro" id="IPR047216">
    <property type="entry name" value="Endonuclease_DUF559_bact"/>
</dbReference>
<accession>A0ABY7NMX2</accession>
<dbReference type="RefSeq" id="WP_270077512.1">
    <property type="nucleotide sequence ID" value="NZ_CP115174.1"/>
</dbReference>
<name>A0ABY7NMX2_9SPHN</name>
<organism evidence="2 3">
    <name type="scientific">Sphingomonas abietis</name>
    <dbReference type="NCBI Taxonomy" id="3012344"/>
    <lineage>
        <taxon>Bacteria</taxon>
        <taxon>Pseudomonadati</taxon>
        <taxon>Pseudomonadota</taxon>
        <taxon>Alphaproteobacteria</taxon>
        <taxon>Sphingomonadales</taxon>
        <taxon>Sphingomonadaceae</taxon>
        <taxon>Sphingomonas</taxon>
    </lineage>
</organism>
<protein>
    <submittedName>
        <fullName evidence="2">DUF559 domain-containing protein</fullName>
    </submittedName>
</protein>
<dbReference type="Gene3D" id="3.40.960.10">
    <property type="entry name" value="VSR Endonuclease"/>
    <property type="match status" value="1"/>
</dbReference>
<evidence type="ECO:0000259" key="1">
    <source>
        <dbReference type="Pfam" id="PF04480"/>
    </source>
</evidence>
<evidence type="ECO:0000313" key="3">
    <source>
        <dbReference type="Proteomes" id="UP001210865"/>
    </source>
</evidence>
<proteinExistence type="predicted"/>